<evidence type="ECO:0000256" key="4">
    <source>
        <dbReference type="SAM" id="Phobius"/>
    </source>
</evidence>
<comment type="subcellular location">
    <subcellularLocation>
        <location evidence="1">Membrane</location>
    </subcellularLocation>
</comment>
<dbReference type="SUPFAM" id="SSF55874">
    <property type="entry name" value="ATPase domain of HSP90 chaperone/DNA topoisomerase II/histidine kinase"/>
    <property type="match status" value="1"/>
</dbReference>
<dbReference type="Gene3D" id="3.30.565.10">
    <property type="entry name" value="Histidine kinase-like ATPase, C-terminal domain"/>
    <property type="match status" value="1"/>
</dbReference>
<proteinExistence type="predicted"/>
<dbReference type="Gene3D" id="6.10.340.10">
    <property type="match status" value="1"/>
</dbReference>
<dbReference type="InterPro" id="IPR036890">
    <property type="entry name" value="HATPase_C_sf"/>
</dbReference>
<keyword evidence="7" id="KW-1185">Reference proteome</keyword>
<reference evidence="6 7" key="1">
    <citation type="submission" date="2020-01" db="EMBL/GenBank/DDBJ databases">
        <title>Anaeroalcalibacter tamaniensis gen. nov., sp. nov., moderately halophilic strictly anaerobic fermenter bacterium from mud volcano of Taman peninsula.</title>
        <authorList>
            <person name="Frolova A."/>
            <person name="Merkel A.Y."/>
            <person name="Slobodkin A.I."/>
        </authorList>
    </citation>
    <scope>NUCLEOTIDE SEQUENCE [LARGE SCALE GENOMIC DNA]</scope>
    <source>
        <strain evidence="6 7">F-3ap</strain>
    </source>
</reference>
<evidence type="ECO:0000256" key="2">
    <source>
        <dbReference type="ARBA" id="ARBA00022553"/>
    </source>
</evidence>
<name>A0A7X5KMX8_9FIRM</name>
<evidence type="ECO:0000313" key="7">
    <source>
        <dbReference type="Proteomes" id="UP000461585"/>
    </source>
</evidence>
<dbReference type="InterPro" id="IPR003660">
    <property type="entry name" value="HAMP_dom"/>
</dbReference>
<evidence type="ECO:0000256" key="1">
    <source>
        <dbReference type="ARBA" id="ARBA00004370"/>
    </source>
</evidence>
<feature type="transmembrane region" description="Helical" evidence="4">
    <location>
        <begin position="12"/>
        <end position="36"/>
    </location>
</feature>
<keyword evidence="4" id="KW-1133">Transmembrane helix</keyword>
<dbReference type="PANTHER" id="PTHR34220:SF7">
    <property type="entry name" value="SENSOR HISTIDINE KINASE YPDA"/>
    <property type="match status" value="1"/>
</dbReference>
<protein>
    <submittedName>
        <fullName evidence="6">HAMP domain-containing protein</fullName>
    </submittedName>
</protein>
<accession>A0A7X5KMX8</accession>
<feature type="domain" description="HAMP" evidence="5">
    <location>
        <begin position="325"/>
        <end position="373"/>
    </location>
</feature>
<dbReference type="RefSeq" id="WP_162369900.1">
    <property type="nucleotide sequence ID" value="NZ_JAAEEH010000011.1"/>
</dbReference>
<comment type="caution">
    <text evidence="6">The sequence shown here is derived from an EMBL/GenBank/DDBJ whole genome shotgun (WGS) entry which is preliminary data.</text>
</comment>
<dbReference type="CDD" id="cd06225">
    <property type="entry name" value="HAMP"/>
    <property type="match status" value="1"/>
</dbReference>
<sequence length="593" mass="67473">MKLKMNIYNIRTRLVLAVSGIIVFVSIATLLLFYSFTNIFLAGKIADTTTDHLSKYSRVLDRYLGDAYYLATKTLTEEEFRMLLGGEEGLTPERQEALGSLLNREAEMNPVVDSIYYYSVADSLILTSDELNPKREVNNLGLYPWITAVTRTLGSVGNLYNISGHEDEVGLVKNRYVSLSRPVYGEKGDIRGILSVNMKEASVFSSFFYSITDSNGSHVHLVGTADDLVSSSQEGYGDKRILDREYYPRIREYSQGYTLGMEDGVEKLVVFVTHPLAEYMLVYTIPFRNVTSGMGTLRNLAILLSASGILTGVLILYRMSDSFYKPIRTLKGAMKGFEEGDFALRIREERNDEFRVLYRGFNNMAEGVTSLMDQTIRQKVRMDRVHYKTLQTQISPHFMYNTLYSIKCMAMLNKDTVTTQMLTAFIELLHVSTDNRVDLIPLETERKQIENYVVLQKKRYGDAFQVAFDIEEEYGAILVPKLILQPLVENSLKYGLDLKKGGGSIRIGARRVEDGFLLEVVDSGRKPDMERIREILDSDFLQDFREIGINNVNQRIKLIYGEAYGLSYEYREGQGLAARVHLGERPIANYDKI</sequence>
<dbReference type="InterPro" id="IPR010559">
    <property type="entry name" value="Sig_transdc_His_kin_internal"/>
</dbReference>
<dbReference type="InterPro" id="IPR050640">
    <property type="entry name" value="Bact_2-comp_sensor_kinase"/>
</dbReference>
<dbReference type="SMART" id="SM00304">
    <property type="entry name" value="HAMP"/>
    <property type="match status" value="1"/>
</dbReference>
<dbReference type="SUPFAM" id="SSF158472">
    <property type="entry name" value="HAMP domain-like"/>
    <property type="match status" value="1"/>
</dbReference>
<keyword evidence="4" id="KW-0472">Membrane</keyword>
<dbReference type="Proteomes" id="UP000461585">
    <property type="component" value="Unassembled WGS sequence"/>
</dbReference>
<keyword evidence="2" id="KW-0597">Phosphoprotein</keyword>
<dbReference type="PROSITE" id="PS50885">
    <property type="entry name" value="HAMP"/>
    <property type="match status" value="1"/>
</dbReference>
<dbReference type="GO" id="GO:0000155">
    <property type="term" value="F:phosphorelay sensor kinase activity"/>
    <property type="evidence" value="ECO:0007669"/>
    <property type="project" value="InterPro"/>
</dbReference>
<organism evidence="6 7">
    <name type="scientific">Anaerotalea alkaliphila</name>
    <dbReference type="NCBI Taxonomy" id="2662126"/>
    <lineage>
        <taxon>Bacteria</taxon>
        <taxon>Bacillati</taxon>
        <taxon>Bacillota</taxon>
        <taxon>Clostridia</taxon>
        <taxon>Eubacteriales</taxon>
        <taxon>Anaerotalea</taxon>
    </lineage>
</organism>
<dbReference type="CDD" id="cd18773">
    <property type="entry name" value="PDC1_HK_sensor"/>
    <property type="match status" value="1"/>
</dbReference>
<dbReference type="GO" id="GO:0016020">
    <property type="term" value="C:membrane"/>
    <property type="evidence" value="ECO:0007669"/>
    <property type="project" value="UniProtKB-SubCell"/>
</dbReference>
<evidence type="ECO:0000259" key="5">
    <source>
        <dbReference type="PROSITE" id="PS50885"/>
    </source>
</evidence>
<dbReference type="Pfam" id="PF00672">
    <property type="entry name" value="HAMP"/>
    <property type="match status" value="1"/>
</dbReference>
<dbReference type="Pfam" id="PF06580">
    <property type="entry name" value="His_kinase"/>
    <property type="match status" value="1"/>
</dbReference>
<dbReference type="AlphaFoldDB" id="A0A7X5KMX8"/>
<keyword evidence="4" id="KW-0812">Transmembrane</keyword>
<evidence type="ECO:0000313" key="6">
    <source>
        <dbReference type="EMBL" id="NDL67173.1"/>
    </source>
</evidence>
<dbReference type="EMBL" id="JAAEEH010000011">
    <property type="protein sequence ID" value="NDL67173.1"/>
    <property type="molecule type" value="Genomic_DNA"/>
</dbReference>
<dbReference type="PANTHER" id="PTHR34220">
    <property type="entry name" value="SENSOR HISTIDINE KINASE YPDA"/>
    <property type="match status" value="1"/>
</dbReference>
<evidence type="ECO:0000256" key="3">
    <source>
        <dbReference type="ARBA" id="ARBA00022679"/>
    </source>
</evidence>
<gene>
    <name evidence="6" type="ORF">GXN74_05350</name>
</gene>
<keyword evidence="3" id="KW-0808">Transferase</keyword>